<dbReference type="InterPro" id="IPR011991">
    <property type="entry name" value="ArsR-like_HTH"/>
</dbReference>
<name>A0A4D6HCD3_9EURY</name>
<dbReference type="Gene3D" id="1.10.10.10">
    <property type="entry name" value="Winged helix-like DNA-binding domain superfamily/Winged helix DNA-binding domain"/>
    <property type="match status" value="1"/>
</dbReference>
<keyword evidence="3" id="KW-1185">Reference proteome</keyword>
<organism evidence="2 3">
    <name type="scientific">Halapricum salinum</name>
    <dbReference type="NCBI Taxonomy" id="1457250"/>
    <lineage>
        <taxon>Archaea</taxon>
        <taxon>Methanobacteriati</taxon>
        <taxon>Methanobacteriota</taxon>
        <taxon>Stenosarchaea group</taxon>
        <taxon>Halobacteria</taxon>
        <taxon>Halobacteriales</taxon>
        <taxon>Haloarculaceae</taxon>
        <taxon>Halapricum</taxon>
    </lineage>
</organism>
<dbReference type="RefSeq" id="WP_049995136.1">
    <property type="nucleotide sequence ID" value="NZ_CP031310.1"/>
</dbReference>
<dbReference type="OrthoDB" id="10985at2157"/>
<dbReference type="AlphaFoldDB" id="A0A4D6HCD3"/>
<evidence type="ECO:0000256" key="1">
    <source>
        <dbReference type="SAM" id="MobiDB-lite"/>
    </source>
</evidence>
<dbReference type="InterPro" id="IPR036390">
    <property type="entry name" value="WH_DNA-bd_sf"/>
</dbReference>
<protein>
    <submittedName>
        <fullName evidence="2">ArsR family transcriptional regulator</fullName>
    </submittedName>
</protein>
<dbReference type="SUPFAM" id="SSF46785">
    <property type="entry name" value="Winged helix' DNA-binding domain"/>
    <property type="match status" value="1"/>
</dbReference>
<evidence type="ECO:0000313" key="3">
    <source>
        <dbReference type="Proteomes" id="UP000296706"/>
    </source>
</evidence>
<evidence type="ECO:0000313" key="2">
    <source>
        <dbReference type="EMBL" id="QCC51255.1"/>
    </source>
</evidence>
<feature type="region of interest" description="Disordered" evidence="1">
    <location>
        <begin position="112"/>
        <end position="131"/>
    </location>
</feature>
<dbReference type="Proteomes" id="UP000296706">
    <property type="component" value="Chromosome"/>
</dbReference>
<dbReference type="InterPro" id="IPR036388">
    <property type="entry name" value="WH-like_DNA-bd_sf"/>
</dbReference>
<gene>
    <name evidence="2" type="ORF">DV733_08350</name>
</gene>
<proteinExistence type="predicted"/>
<accession>A0A4D6HCD3</accession>
<dbReference type="CDD" id="cd00090">
    <property type="entry name" value="HTH_ARSR"/>
    <property type="match status" value="1"/>
</dbReference>
<dbReference type="KEGG" id="hsn:DV733_08350"/>
<dbReference type="Pfam" id="PF12840">
    <property type="entry name" value="HTH_20"/>
    <property type="match status" value="1"/>
</dbReference>
<dbReference type="GeneID" id="39847867"/>
<reference evidence="2 3" key="1">
    <citation type="journal article" date="2019" name="Nat. Commun.">
        <title>A new type of DNA phosphorothioation-based antiviral system in archaea.</title>
        <authorList>
            <person name="Xiong L."/>
            <person name="Liu S."/>
            <person name="Chen S."/>
            <person name="Xiao Y."/>
            <person name="Zhu B."/>
            <person name="Gao Y."/>
            <person name="Zhang Y."/>
            <person name="Chen B."/>
            <person name="Luo J."/>
            <person name="Deng Z."/>
            <person name="Chen X."/>
            <person name="Wang L."/>
            <person name="Chen S."/>
        </authorList>
    </citation>
    <scope>NUCLEOTIDE SEQUENCE [LARGE SCALE GENOMIC DNA]</scope>
    <source>
        <strain evidence="2 3">CBA1105</strain>
    </source>
</reference>
<sequence>MPYAPQSLTASRDSTTIEAEQSIQDVLDALDDPDCRAILDATGDEALTAGELSEQCELALSTAYRKVDDLTDAGLLEERTRISRSGSHTSEYARLVEDVHLTLDDCGLSLSLSKRRSQTPAPRGMMPANSD</sequence>
<dbReference type="STRING" id="1457250.GCA_000755225_01235"/>
<dbReference type="EMBL" id="CP031310">
    <property type="protein sequence ID" value="QCC51255.1"/>
    <property type="molecule type" value="Genomic_DNA"/>
</dbReference>